<proteinExistence type="predicted"/>
<protein>
    <recommendedName>
        <fullName evidence="3">Myb-like domain-containing protein</fullName>
    </recommendedName>
</protein>
<dbReference type="EMBL" id="LXFE01001015">
    <property type="protein sequence ID" value="OLL24047.1"/>
    <property type="molecule type" value="Genomic_DNA"/>
</dbReference>
<dbReference type="AlphaFoldDB" id="A0A1U7LN27"/>
<name>A0A1U7LN27_NEOID</name>
<evidence type="ECO:0000313" key="2">
    <source>
        <dbReference type="Proteomes" id="UP000186594"/>
    </source>
</evidence>
<dbReference type="Proteomes" id="UP000186594">
    <property type="component" value="Unassembled WGS sequence"/>
</dbReference>
<organism evidence="1 2">
    <name type="scientific">Neolecta irregularis (strain DAH-3)</name>
    <dbReference type="NCBI Taxonomy" id="1198029"/>
    <lineage>
        <taxon>Eukaryota</taxon>
        <taxon>Fungi</taxon>
        <taxon>Dikarya</taxon>
        <taxon>Ascomycota</taxon>
        <taxon>Taphrinomycotina</taxon>
        <taxon>Neolectales</taxon>
        <taxon>Neolectaceae</taxon>
        <taxon>Neolecta</taxon>
    </lineage>
</organism>
<keyword evidence="2" id="KW-1185">Reference proteome</keyword>
<comment type="caution">
    <text evidence="1">The sequence shown here is derived from an EMBL/GenBank/DDBJ whole genome shotgun (WGS) entry which is preliminary data.</text>
</comment>
<accession>A0A1U7LN27</accession>
<reference evidence="1 2" key="1">
    <citation type="submission" date="2016-04" db="EMBL/GenBank/DDBJ databases">
        <title>Evolutionary innovation and constraint leading to complex multicellularity in the Ascomycota.</title>
        <authorList>
            <person name="Cisse O."/>
            <person name="Nguyen A."/>
            <person name="Hewitt D.A."/>
            <person name="Jedd G."/>
            <person name="Stajich J.E."/>
        </authorList>
    </citation>
    <scope>NUCLEOTIDE SEQUENCE [LARGE SCALE GENOMIC DNA]</scope>
    <source>
        <strain evidence="1 2">DAH-3</strain>
    </source>
</reference>
<evidence type="ECO:0000313" key="1">
    <source>
        <dbReference type="EMBL" id="OLL24047.1"/>
    </source>
</evidence>
<sequence length="290" mass="33585">MGNQETSLMECKPIGPQFTKDMYSRGQNVNHKTSHLPNSVFDERDDISESMIVDAPLALRNISSVERLLIKNLRKSGRSWKDIRQEFFIANHIEQIKQEHALKVSLNVLSVKDQLPPQRHRFRYSREEDQLLLRLMNEGKRLPEMLLQIPGRSLSGISAKCHKLRSQVNYTHDVPLFPKERKPDRLPTTMMPFKKKGPPFASHFVRRYSLSASSSNPEDEYKIRVCNPFKVKHSENPTKAETSGRVRITEADKENISNFIRHKATWDVIQDIVCPGADVEELKEAYFKSF</sequence>
<gene>
    <name evidence="1" type="ORF">NEOLI_003851</name>
</gene>
<evidence type="ECO:0008006" key="3">
    <source>
        <dbReference type="Google" id="ProtNLM"/>
    </source>
</evidence>